<evidence type="ECO:0000313" key="4">
    <source>
        <dbReference type="Proteomes" id="UP000237839"/>
    </source>
</evidence>
<feature type="short sequence motif" description="Histidine triad motif" evidence="1">
    <location>
        <begin position="91"/>
        <end position="95"/>
    </location>
</feature>
<proteinExistence type="predicted"/>
<evidence type="ECO:0000256" key="1">
    <source>
        <dbReference type="PROSITE-ProRule" id="PRU00464"/>
    </source>
</evidence>
<feature type="domain" description="HIT" evidence="2">
    <location>
        <begin position="3"/>
        <end position="106"/>
    </location>
</feature>
<dbReference type="GO" id="GO:0016787">
    <property type="term" value="F:hydrolase activity"/>
    <property type="evidence" value="ECO:0007669"/>
    <property type="project" value="UniProtKB-KW"/>
</dbReference>
<evidence type="ECO:0000313" key="3">
    <source>
        <dbReference type="EMBL" id="PRC93799.1"/>
    </source>
</evidence>
<keyword evidence="4" id="KW-1185">Reference proteome</keyword>
<dbReference type="Proteomes" id="UP000237839">
    <property type="component" value="Unassembled WGS sequence"/>
</dbReference>
<dbReference type="InterPro" id="IPR036265">
    <property type="entry name" value="HIT-like_sf"/>
</dbReference>
<gene>
    <name evidence="3" type="ORF">S2091_1408</name>
</gene>
<dbReference type="PROSITE" id="PS51084">
    <property type="entry name" value="HIT_2"/>
    <property type="match status" value="1"/>
</dbReference>
<dbReference type="Pfam" id="PF01230">
    <property type="entry name" value="HIT"/>
    <property type="match status" value="1"/>
</dbReference>
<reference evidence="3 4" key="1">
    <citation type="submission" date="2018-02" db="EMBL/GenBank/DDBJ databases">
        <title>Solimicrobium silvestre gen. nov., sp. nov., isolated from alpine forest soil.</title>
        <authorList>
            <person name="Margesin R."/>
            <person name="Albuquerque L."/>
            <person name="Zhang D.-C."/>
            <person name="Froufe H.J.C."/>
            <person name="Severino R."/>
            <person name="Roxo I."/>
            <person name="Egas C."/>
            <person name="Da Costa M.S."/>
        </authorList>
    </citation>
    <scope>NUCLEOTIDE SEQUENCE [LARGE SCALE GENOMIC DNA]</scope>
    <source>
        <strain evidence="3 4">S20-91</strain>
    </source>
</reference>
<name>A0A2S9H1E2_9BURK</name>
<dbReference type="PIRSF" id="PIRSF000714">
    <property type="entry name" value="HIT"/>
    <property type="match status" value="1"/>
</dbReference>
<dbReference type="EMBL" id="PUGF01000005">
    <property type="protein sequence ID" value="PRC93799.1"/>
    <property type="molecule type" value="Genomic_DNA"/>
</dbReference>
<protein>
    <submittedName>
        <fullName evidence="3">Diadenosine tetraphosphate (Ap4A) hydrolase and other HIT family hydrolase</fullName>
    </submittedName>
</protein>
<evidence type="ECO:0000259" key="2">
    <source>
        <dbReference type="PROSITE" id="PS51084"/>
    </source>
</evidence>
<dbReference type="InterPro" id="IPR026026">
    <property type="entry name" value="HIT_Hint"/>
</dbReference>
<dbReference type="SUPFAM" id="SSF54197">
    <property type="entry name" value="HIT-like"/>
    <property type="match status" value="1"/>
</dbReference>
<organism evidence="3 4">
    <name type="scientific">Solimicrobium silvestre</name>
    <dbReference type="NCBI Taxonomy" id="2099400"/>
    <lineage>
        <taxon>Bacteria</taxon>
        <taxon>Pseudomonadati</taxon>
        <taxon>Pseudomonadota</taxon>
        <taxon>Betaproteobacteria</taxon>
        <taxon>Burkholderiales</taxon>
        <taxon>Oxalobacteraceae</taxon>
        <taxon>Solimicrobium</taxon>
    </lineage>
</organism>
<keyword evidence="3" id="KW-0378">Hydrolase</keyword>
<dbReference type="AlphaFoldDB" id="A0A2S9H1E2"/>
<dbReference type="InterPro" id="IPR011146">
    <property type="entry name" value="HIT-like"/>
</dbReference>
<sequence length="143" mass="16537">MMTKCEPCELCSTSGDVIIQSAEWRVILVDDAHYPGFCRVIWTAHVQEMSDLSVSERTMLMNVVWQVELAIREVMRPHKINLASFGNMVPHLHWHVIPRFTDDMHFPNPIWGQVERSVNPGIQQRQLLIPALRSAIVHRLTED</sequence>
<comment type="caution">
    <text evidence="3">The sequence shown here is derived from an EMBL/GenBank/DDBJ whole genome shotgun (WGS) entry which is preliminary data.</text>
</comment>
<accession>A0A2S9H1E2</accession>
<dbReference type="Gene3D" id="3.30.428.10">
    <property type="entry name" value="HIT-like"/>
    <property type="match status" value="1"/>
</dbReference>